<dbReference type="EMBL" id="GGEC01084773">
    <property type="protein sequence ID" value="MBX65257.1"/>
    <property type="molecule type" value="Transcribed_RNA"/>
</dbReference>
<protein>
    <submittedName>
        <fullName evidence="1">Uncharacterized protein</fullName>
    </submittedName>
</protein>
<dbReference type="AlphaFoldDB" id="A0A2P2QEH7"/>
<evidence type="ECO:0000313" key="1">
    <source>
        <dbReference type="EMBL" id="MBX65257.1"/>
    </source>
</evidence>
<organism evidence="1">
    <name type="scientific">Rhizophora mucronata</name>
    <name type="common">Asiatic mangrove</name>
    <dbReference type="NCBI Taxonomy" id="61149"/>
    <lineage>
        <taxon>Eukaryota</taxon>
        <taxon>Viridiplantae</taxon>
        <taxon>Streptophyta</taxon>
        <taxon>Embryophyta</taxon>
        <taxon>Tracheophyta</taxon>
        <taxon>Spermatophyta</taxon>
        <taxon>Magnoliopsida</taxon>
        <taxon>eudicotyledons</taxon>
        <taxon>Gunneridae</taxon>
        <taxon>Pentapetalae</taxon>
        <taxon>rosids</taxon>
        <taxon>fabids</taxon>
        <taxon>Malpighiales</taxon>
        <taxon>Rhizophoraceae</taxon>
        <taxon>Rhizophora</taxon>
    </lineage>
</organism>
<name>A0A2P2QEH7_RHIMU</name>
<proteinExistence type="predicted"/>
<accession>A0A2P2QEH7</accession>
<sequence>MGRRKGEKILCWLKNFWLERIYNTCTLHQT</sequence>
<reference evidence="1" key="1">
    <citation type="submission" date="2018-02" db="EMBL/GenBank/DDBJ databases">
        <title>Rhizophora mucronata_Transcriptome.</title>
        <authorList>
            <person name="Meera S.P."/>
            <person name="Sreeshan A."/>
            <person name="Augustine A."/>
        </authorList>
    </citation>
    <scope>NUCLEOTIDE SEQUENCE</scope>
    <source>
        <tissue evidence="1">Leaf</tissue>
    </source>
</reference>